<evidence type="ECO:0000313" key="2">
    <source>
        <dbReference type="EMBL" id="GMI52994.1"/>
    </source>
</evidence>
<gene>
    <name evidence="2" type="ORF">TeGR_g8022</name>
</gene>
<sequence>MRMNKTKSGLSLSDVHVDAGKDVEVKTASGHDMEFGLSWDFYPGMTKVDLDCSALMFDWAGVLTDACFFNQLTCCDGAVKHSGDSPDGENDGFDETIHLDLDAIPPSVSFVAFVVNAYKGGTFETVESAYAVVSEVQPTGTPNKALADCAVGCGQKNTGVVLAVIYKENPMSPTAKWMFRNVGAMCEGKNFQESLPAVRKVIDTFVDPGMLAERTVSMTKTFNMSKGDSVEIPAGFFRGGDDLFIGLGWDCRGSLDLDASVHVVNRNNELMKTIYYGDLNYFRPGGCAIKHQGDNTTGAGAGDDERIDIDLDLLGPDVAKIVIVVNIYSSGGSFSDVSNAYVRMCAIKNGHELARFKLEKGQPGNGLLFATLHRSPVGTWLLSAQGDAIHNANTAKDANCLKACKIKGTAANTGEGTPSAGDGCCIIV</sequence>
<dbReference type="Proteomes" id="UP001165060">
    <property type="component" value="Unassembled WGS sequence"/>
</dbReference>
<feature type="domain" description="TerD" evidence="1">
    <location>
        <begin position="21"/>
        <end position="187"/>
    </location>
</feature>
<protein>
    <recommendedName>
        <fullName evidence="1">TerD domain-containing protein</fullName>
    </recommendedName>
</protein>
<dbReference type="InterPro" id="IPR003325">
    <property type="entry name" value="TerD"/>
</dbReference>
<dbReference type="EMBL" id="BRYB01006241">
    <property type="protein sequence ID" value="GMI52994.1"/>
    <property type="molecule type" value="Genomic_DNA"/>
</dbReference>
<proteinExistence type="predicted"/>
<dbReference type="InterPro" id="IPR051324">
    <property type="entry name" value="Stress/Tellurium_Resist"/>
</dbReference>
<accession>A0ABQ6NAP2</accession>
<evidence type="ECO:0000259" key="1">
    <source>
        <dbReference type="Pfam" id="PF02342"/>
    </source>
</evidence>
<dbReference type="PANTHER" id="PTHR32097">
    <property type="entry name" value="CAMP-BINDING PROTEIN 1-RELATED"/>
    <property type="match status" value="1"/>
</dbReference>
<name>A0ABQ6NAP2_9STRA</name>
<dbReference type="Pfam" id="PF02342">
    <property type="entry name" value="TerD"/>
    <property type="match status" value="2"/>
</dbReference>
<dbReference type="CDD" id="cd06974">
    <property type="entry name" value="TerD_like"/>
    <property type="match status" value="2"/>
</dbReference>
<organism evidence="2 3">
    <name type="scientific">Tetraparma gracilis</name>
    <dbReference type="NCBI Taxonomy" id="2962635"/>
    <lineage>
        <taxon>Eukaryota</taxon>
        <taxon>Sar</taxon>
        <taxon>Stramenopiles</taxon>
        <taxon>Ochrophyta</taxon>
        <taxon>Bolidophyceae</taxon>
        <taxon>Parmales</taxon>
        <taxon>Triparmaceae</taxon>
        <taxon>Tetraparma</taxon>
    </lineage>
</organism>
<evidence type="ECO:0000313" key="3">
    <source>
        <dbReference type="Proteomes" id="UP001165060"/>
    </source>
</evidence>
<reference evidence="2 3" key="1">
    <citation type="journal article" date="2023" name="Commun. Biol.">
        <title>Genome analysis of Parmales, the sister group of diatoms, reveals the evolutionary specialization of diatoms from phago-mixotrophs to photoautotrophs.</title>
        <authorList>
            <person name="Ban H."/>
            <person name="Sato S."/>
            <person name="Yoshikawa S."/>
            <person name="Yamada K."/>
            <person name="Nakamura Y."/>
            <person name="Ichinomiya M."/>
            <person name="Sato N."/>
            <person name="Blanc-Mathieu R."/>
            <person name="Endo H."/>
            <person name="Kuwata A."/>
            <person name="Ogata H."/>
        </authorList>
    </citation>
    <scope>NUCLEOTIDE SEQUENCE [LARGE SCALE GENOMIC DNA]</scope>
</reference>
<keyword evidence="3" id="KW-1185">Reference proteome</keyword>
<dbReference type="PANTHER" id="PTHR32097:SF17">
    <property type="entry name" value="CAMP-BINDING PROTEIN 1-RELATED"/>
    <property type="match status" value="1"/>
</dbReference>
<comment type="caution">
    <text evidence="2">The sequence shown here is derived from an EMBL/GenBank/DDBJ whole genome shotgun (WGS) entry which is preliminary data.</text>
</comment>
<dbReference type="Gene3D" id="2.60.60.30">
    <property type="entry name" value="sav2460 like domains"/>
    <property type="match status" value="2"/>
</dbReference>
<feature type="domain" description="TerD" evidence="1">
    <location>
        <begin position="222"/>
        <end position="389"/>
    </location>
</feature>